<protein>
    <submittedName>
        <fullName evidence="2">Uncharacterized protein</fullName>
    </submittedName>
</protein>
<proteinExistence type="predicted"/>
<name>A0A0B6YJE2_9EUPU</name>
<accession>A0A0B6YJE2</accession>
<dbReference type="AlphaFoldDB" id="A0A0B6YJE2"/>
<feature type="compositionally biased region" description="Polar residues" evidence="1">
    <location>
        <begin position="23"/>
        <end position="33"/>
    </location>
</feature>
<sequence length="66" mass="6778">MLVEMASSLISSSVSTNSGLKEGSSSLSQSMDSVNTAVEEELMHAGGGSVLEVRTLFVSGLPMDAK</sequence>
<feature type="compositionally biased region" description="Low complexity" evidence="1">
    <location>
        <begin position="7"/>
        <end position="18"/>
    </location>
</feature>
<evidence type="ECO:0000313" key="2">
    <source>
        <dbReference type="EMBL" id="CEK55640.1"/>
    </source>
</evidence>
<reference evidence="2" key="1">
    <citation type="submission" date="2014-12" db="EMBL/GenBank/DDBJ databases">
        <title>Insight into the proteome of Arion vulgaris.</title>
        <authorList>
            <person name="Aradska J."/>
            <person name="Bulat T."/>
            <person name="Smidak R."/>
            <person name="Sarate P."/>
            <person name="Gangsoo J."/>
            <person name="Sialana F."/>
            <person name="Bilban M."/>
            <person name="Lubec G."/>
        </authorList>
    </citation>
    <scope>NUCLEOTIDE SEQUENCE</scope>
    <source>
        <tissue evidence="2">Skin</tissue>
    </source>
</reference>
<gene>
    <name evidence="2" type="primary">ORF25688</name>
</gene>
<organism evidence="2">
    <name type="scientific">Arion vulgaris</name>
    <dbReference type="NCBI Taxonomy" id="1028688"/>
    <lineage>
        <taxon>Eukaryota</taxon>
        <taxon>Metazoa</taxon>
        <taxon>Spiralia</taxon>
        <taxon>Lophotrochozoa</taxon>
        <taxon>Mollusca</taxon>
        <taxon>Gastropoda</taxon>
        <taxon>Heterobranchia</taxon>
        <taxon>Euthyneura</taxon>
        <taxon>Panpulmonata</taxon>
        <taxon>Eupulmonata</taxon>
        <taxon>Stylommatophora</taxon>
        <taxon>Helicina</taxon>
        <taxon>Arionoidea</taxon>
        <taxon>Arionidae</taxon>
        <taxon>Arion</taxon>
    </lineage>
</organism>
<dbReference type="EMBL" id="HACG01008775">
    <property type="protein sequence ID" value="CEK55640.1"/>
    <property type="molecule type" value="Transcribed_RNA"/>
</dbReference>
<feature type="region of interest" description="Disordered" evidence="1">
    <location>
        <begin position="1"/>
        <end position="33"/>
    </location>
</feature>
<feature type="non-terminal residue" evidence="2">
    <location>
        <position position="66"/>
    </location>
</feature>
<evidence type="ECO:0000256" key="1">
    <source>
        <dbReference type="SAM" id="MobiDB-lite"/>
    </source>
</evidence>